<dbReference type="Proteomes" id="UP001209878">
    <property type="component" value="Unassembled WGS sequence"/>
</dbReference>
<organism evidence="1 2">
    <name type="scientific">Ridgeia piscesae</name>
    <name type="common">Tubeworm</name>
    <dbReference type="NCBI Taxonomy" id="27915"/>
    <lineage>
        <taxon>Eukaryota</taxon>
        <taxon>Metazoa</taxon>
        <taxon>Spiralia</taxon>
        <taxon>Lophotrochozoa</taxon>
        <taxon>Annelida</taxon>
        <taxon>Polychaeta</taxon>
        <taxon>Sedentaria</taxon>
        <taxon>Canalipalpata</taxon>
        <taxon>Sabellida</taxon>
        <taxon>Siboglinidae</taxon>
        <taxon>Ridgeia</taxon>
    </lineage>
</organism>
<dbReference type="AlphaFoldDB" id="A0AAD9KQN3"/>
<proteinExistence type="predicted"/>
<evidence type="ECO:0000313" key="1">
    <source>
        <dbReference type="EMBL" id="KAK2175065.1"/>
    </source>
</evidence>
<name>A0AAD9KQN3_RIDPI</name>
<protein>
    <submittedName>
        <fullName evidence="1">Uncharacterized protein</fullName>
    </submittedName>
</protein>
<dbReference type="EMBL" id="JAODUO010000753">
    <property type="protein sequence ID" value="KAK2175065.1"/>
    <property type="molecule type" value="Genomic_DNA"/>
</dbReference>
<sequence length="61" mass="6888">MTLLSMKLSPKVTLKMFRRNKATVVDQGTTVYSEVCQSIAAEDTQRQPTYVNIHTKDTVGR</sequence>
<reference evidence="1" key="1">
    <citation type="journal article" date="2023" name="Mol. Biol. Evol.">
        <title>Third-Generation Sequencing Reveals the Adaptive Role of the Epigenome in Three Deep-Sea Polychaetes.</title>
        <authorList>
            <person name="Perez M."/>
            <person name="Aroh O."/>
            <person name="Sun Y."/>
            <person name="Lan Y."/>
            <person name="Juniper S.K."/>
            <person name="Young C.R."/>
            <person name="Angers B."/>
            <person name="Qian P.Y."/>
        </authorList>
    </citation>
    <scope>NUCLEOTIDE SEQUENCE</scope>
    <source>
        <strain evidence="1">R07B-5</strain>
    </source>
</reference>
<comment type="caution">
    <text evidence="1">The sequence shown here is derived from an EMBL/GenBank/DDBJ whole genome shotgun (WGS) entry which is preliminary data.</text>
</comment>
<evidence type="ECO:0000313" key="2">
    <source>
        <dbReference type="Proteomes" id="UP001209878"/>
    </source>
</evidence>
<gene>
    <name evidence="1" type="ORF">NP493_754g00000</name>
</gene>
<accession>A0AAD9KQN3</accession>
<keyword evidence="2" id="KW-1185">Reference proteome</keyword>